<dbReference type="SUPFAM" id="SSF52047">
    <property type="entry name" value="RNI-like"/>
    <property type="match status" value="1"/>
</dbReference>
<keyword evidence="3" id="KW-1185">Reference proteome</keyword>
<evidence type="ECO:0000259" key="1">
    <source>
        <dbReference type="Pfam" id="PF23622"/>
    </source>
</evidence>
<gene>
    <name evidence="2" type="ORF">IFM89_002170</name>
</gene>
<protein>
    <recommendedName>
        <fullName evidence="1">At1g61320/AtMIF1 LRR domain-containing protein</fullName>
    </recommendedName>
</protein>
<feature type="domain" description="At1g61320/AtMIF1 LRR" evidence="1">
    <location>
        <begin position="48"/>
        <end position="190"/>
    </location>
</feature>
<organism evidence="2 3">
    <name type="scientific">Coptis chinensis</name>
    <dbReference type="NCBI Taxonomy" id="261450"/>
    <lineage>
        <taxon>Eukaryota</taxon>
        <taxon>Viridiplantae</taxon>
        <taxon>Streptophyta</taxon>
        <taxon>Embryophyta</taxon>
        <taxon>Tracheophyta</taxon>
        <taxon>Spermatophyta</taxon>
        <taxon>Magnoliopsida</taxon>
        <taxon>Ranunculales</taxon>
        <taxon>Ranunculaceae</taxon>
        <taxon>Coptidoideae</taxon>
        <taxon>Coptis</taxon>
    </lineage>
</organism>
<name>A0A835I923_9MAGN</name>
<dbReference type="Pfam" id="PF23622">
    <property type="entry name" value="LRR_At1g61320_AtMIF1"/>
    <property type="match status" value="1"/>
</dbReference>
<evidence type="ECO:0000313" key="3">
    <source>
        <dbReference type="Proteomes" id="UP000631114"/>
    </source>
</evidence>
<comment type="caution">
    <text evidence="2">The sequence shown here is derived from an EMBL/GenBank/DDBJ whole genome shotgun (WGS) entry which is preliminary data.</text>
</comment>
<proteinExistence type="predicted"/>
<dbReference type="EMBL" id="JADFTS010000003">
    <property type="protein sequence ID" value="KAF9612574.1"/>
    <property type="molecule type" value="Genomic_DNA"/>
</dbReference>
<evidence type="ECO:0000313" key="2">
    <source>
        <dbReference type="EMBL" id="KAF9612574.1"/>
    </source>
</evidence>
<dbReference type="Proteomes" id="UP000631114">
    <property type="component" value="Unassembled WGS sequence"/>
</dbReference>
<dbReference type="OrthoDB" id="1939276at2759"/>
<accession>A0A835I923</accession>
<dbReference type="PANTHER" id="PTHR34145:SF28">
    <property type="entry name" value="F-BOX DOMAIN-CONTAINING PROTEIN"/>
    <property type="match status" value="1"/>
</dbReference>
<dbReference type="AlphaFoldDB" id="A0A835I923"/>
<dbReference type="InterPro" id="IPR053772">
    <property type="entry name" value="At1g61320/At1g61330-like"/>
</dbReference>
<reference evidence="2 3" key="1">
    <citation type="submission" date="2020-10" db="EMBL/GenBank/DDBJ databases">
        <title>The Coptis chinensis genome and diversification of protoberbering-type alkaloids.</title>
        <authorList>
            <person name="Wang B."/>
            <person name="Shu S."/>
            <person name="Song C."/>
            <person name="Liu Y."/>
        </authorList>
    </citation>
    <scope>NUCLEOTIDE SEQUENCE [LARGE SCALE GENOMIC DNA]</scope>
    <source>
        <strain evidence="2">HL-2020</strain>
        <tissue evidence="2">Leaf</tissue>
    </source>
</reference>
<dbReference type="InterPro" id="IPR055357">
    <property type="entry name" value="LRR_At1g61320_AtMIF1"/>
</dbReference>
<dbReference type="PANTHER" id="PTHR34145">
    <property type="entry name" value="OS02G0105600 PROTEIN"/>
    <property type="match status" value="1"/>
</dbReference>
<sequence>MDKFTCFVNHTLSLLKCDSIQEFSLDFSDLSPEVVNAGRMEGMRRFALQVDRWIRWAVTKKVKVLYLNLADSKGPMYGFPYKVPGHIFSNDSITELLLCVCRLNPFRPIRWNNLKSLFLYDILLSDELIQNILSGTPLLEVIRLSECKGMRKVIITNPNLKGLALVCSSGPWIELSAPHVQTLEISGDMEQDRLKNVSSLLGGQVIPEGQTIDDSFQNLLRRTFESVRHAIVLGLSTRCLQEMKICCKRTKDGSETTSFTSDDMLKFSQKLLCSRRASSGAR</sequence>